<keyword evidence="6" id="KW-0414">Isoprene biosynthesis</keyword>
<dbReference type="GO" id="GO:0016114">
    <property type="term" value="P:terpenoid biosynthetic process"/>
    <property type="evidence" value="ECO:0007669"/>
    <property type="project" value="UniProtKB-ARBA"/>
</dbReference>
<dbReference type="GO" id="GO:0004659">
    <property type="term" value="F:prenyltransferase activity"/>
    <property type="evidence" value="ECO:0007669"/>
    <property type="project" value="InterPro"/>
</dbReference>
<comment type="cofactor">
    <cofactor evidence="1">
        <name>Mg(2+)</name>
        <dbReference type="ChEBI" id="CHEBI:18420"/>
    </cofactor>
</comment>
<evidence type="ECO:0000313" key="9">
    <source>
        <dbReference type="Proteomes" id="UP000526184"/>
    </source>
</evidence>
<dbReference type="AlphaFoldDB" id="A0A7Z0TAP3"/>
<dbReference type="CDD" id="cd00685">
    <property type="entry name" value="Trans_IPPS_HT"/>
    <property type="match status" value="1"/>
</dbReference>
<accession>A0A7Z0TAP3</accession>
<name>A0A7Z0TAP3_9FUSO</name>
<keyword evidence="3 7" id="KW-0808">Transferase</keyword>
<dbReference type="PANTHER" id="PTHR43281">
    <property type="entry name" value="FARNESYL DIPHOSPHATE SYNTHASE"/>
    <property type="match status" value="1"/>
</dbReference>
<organism evidence="8 9">
    <name type="scientific">Streptobacillus felis</name>
    <dbReference type="NCBI Taxonomy" id="1384509"/>
    <lineage>
        <taxon>Bacteria</taxon>
        <taxon>Fusobacteriati</taxon>
        <taxon>Fusobacteriota</taxon>
        <taxon>Fusobacteriia</taxon>
        <taxon>Fusobacteriales</taxon>
        <taxon>Leptotrichiaceae</taxon>
        <taxon>Streptobacillus</taxon>
    </lineage>
</organism>
<dbReference type="PANTHER" id="PTHR43281:SF1">
    <property type="entry name" value="FARNESYL DIPHOSPHATE SYNTHASE"/>
    <property type="match status" value="1"/>
</dbReference>
<comment type="caution">
    <text evidence="8">The sequence shown here is derived from an EMBL/GenBank/DDBJ whole genome shotgun (WGS) entry which is preliminary data.</text>
</comment>
<dbReference type="Pfam" id="PF00348">
    <property type="entry name" value="polyprenyl_synt"/>
    <property type="match status" value="1"/>
</dbReference>
<dbReference type="SFLD" id="SFLDS00005">
    <property type="entry name" value="Isoprenoid_Synthase_Type_I"/>
    <property type="match status" value="1"/>
</dbReference>
<reference evidence="8 9" key="1">
    <citation type="submission" date="2020-05" db="EMBL/GenBank/DDBJ databases">
        <title>Streptobacillus felis strain LHL191014123.</title>
        <authorList>
            <person name="Fawzy A."/>
            <person name="Rau J."/>
            <person name="Risse K."/>
            <person name="Schauerte N."/>
            <person name="Geiger C."/>
            <person name="Blom J."/>
            <person name="Imirzalioglu C."/>
            <person name="Falgenhauer J."/>
            <person name="Bach A."/>
            <person name="Herden C."/>
            <person name="Eisenberg T."/>
        </authorList>
    </citation>
    <scope>NUCLEOTIDE SEQUENCE [LARGE SCALE GENOMIC DNA]</scope>
    <source>
        <strain evidence="8 9">LHL191014123</strain>
    </source>
</reference>
<evidence type="ECO:0000313" key="8">
    <source>
        <dbReference type="EMBL" id="NYV28222.1"/>
    </source>
</evidence>
<keyword evidence="5" id="KW-0460">Magnesium</keyword>
<evidence type="ECO:0000256" key="3">
    <source>
        <dbReference type="ARBA" id="ARBA00022679"/>
    </source>
</evidence>
<keyword evidence="4" id="KW-0479">Metal-binding</keyword>
<gene>
    <name evidence="8" type="ORF">HP397_05305</name>
</gene>
<dbReference type="Proteomes" id="UP000526184">
    <property type="component" value="Unassembled WGS sequence"/>
</dbReference>
<proteinExistence type="inferred from homology"/>
<dbReference type="InterPro" id="IPR033749">
    <property type="entry name" value="Polyprenyl_synt_CS"/>
</dbReference>
<dbReference type="InterPro" id="IPR000092">
    <property type="entry name" value="Polyprenyl_synt"/>
</dbReference>
<dbReference type="InterPro" id="IPR008949">
    <property type="entry name" value="Isoprenoid_synthase_dom_sf"/>
</dbReference>
<dbReference type="FunFam" id="1.10.600.10:FF:000001">
    <property type="entry name" value="Geranylgeranyl diphosphate synthase"/>
    <property type="match status" value="1"/>
</dbReference>
<dbReference type="RefSeq" id="WP_067320174.1">
    <property type="nucleotide sequence ID" value="NZ_CBCRWS010000003.1"/>
</dbReference>
<evidence type="ECO:0000256" key="2">
    <source>
        <dbReference type="ARBA" id="ARBA00006706"/>
    </source>
</evidence>
<dbReference type="EMBL" id="JABMKT010000026">
    <property type="protein sequence ID" value="NYV28222.1"/>
    <property type="molecule type" value="Genomic_DNA"/>
</dbReference>
<keyword evidence="9" id="KW-1185">Reference proteome</keyword>
<evidence type="ECO:0000256" key="6">
    <source>
        <dbReference type="ARBA" id="ARBA00023229"/>
    </source>
</evidence>
<comment type="similarity">
    <text evidence="2 7">Belongs to the FPP/GGPP synthase family.</text>
</comment>
<protein>
    <submittedName>
        <fullName evidence="8">Polyprenyl synthetase family protein</fullName>
    </submittedName>
</protein>
<dbReference type="GO" id="GO:0046872">
    <property type="term" value="F:metal ion binding"/>
    <property type="evidence" value="ECO:0007669"/>
    <property type="project" value="UniProtKB-KW"/>
</dbReference>
<evidence type="ECO:0000256" key="5">
    <source>
        <dbReference type="ARBA" id="ARBA00022842"/>
    </source>
</evidence>
<sequence length="282" mass="32532">MEKYLLKIRKKVDKSIRKILKKHKSIKEIDEMLEYSVLLGGKRIRPSIMYILAEIYKKDYKMIENEAVAIELIHAYSLVHDDLPCMDNDEYRRGSLTVHKKFGEANAVLIGDALLTLAFSVLAESEYSNKNSIIALSYYSGHKGMILGQYLDILNVENDDISLRELFEIHLNKTAMLLMATVEIASISLSLNNEVRNALRKFILYLGIAYQIQDDILEYESDFEKIGKKNTDLNNDKSTFPKILGLEESKKYLEKFTSIAKEIVAGNQMLIDFADYLLYREY</sequence>
<evidence type="ECO:0000256" key="7">
    <source>
        <dbReference type="RuleBase" id="RU004466"/>
    </source>
</evidence>
<dbReference type="PROSITE" id="PS00723">
    <property type="entry name" value="POLYPRENYL_SYNTHASE_1"/>
    <property type="match status" value="1"/>
</dbReference>
<dbReference type="SUPFAM" id="SSF48576">
    <property type="entry name" value="Terpenoid synthases"/>
    <property type="match status" value="1"/>
</dbReference>
<dbReference type="SFLD" id="SFLDG01017">
    <property type="entry name" value="Polyprenyl_Transferase_Like"/>
    <property type="match status" value="1"/>
</dbReference>
<evidence type="ECO:0000256" key="1">
    <source>
        <dbReference type="ARBA" id="ARBA00001946"/>
    </source>
</evidence>
<dbReference type="OrthoDB" id="9805316at2"/>
<evidence type="ECO:0000256" key="4">
    <source>
        <dbReference type="ARBA" id="ARBA00022723"/>
    </source>
</evidence>
<dbReference type="Gene3D" id="1.10.600.10">
    <property type="entry name" value="Farnesyl Diphosphate Synthase"/>
    <property type="match status" value="1"/>
</dbReference>